<organism evidence="1 2">
    <name type="scientific">Microbotryum silenes-dioicae</name>
    <dbReference type="NCBI Taxonomy" id="796604"/>
    <lineage>
        <taxon>Eukaryota</taxon>
        <taxon>Fungi</taxon>
        <taxon>Dikarya</taxon>
        <taxon>Basidiomycota</taxon>
        <taxon>Pucciniomycotina</taxon>
        <taxon>Microbotryomycetes</taxon>
        <taxon>Microbotryales</taxon>
        <taxon>Microbotryaceae</taxon>
        <taxon>Microbotryum</taxon>
    </lineage>
</organism>
<sequence>MSRHYIGALPCNPLQVHLLPANPPPSLLITCPNAIPPTILAIFTPFPTLSIPSATTPQPPAPRPFVLAPAPPISNALTESSSLTISRPVERAQTMGESWEP</sequence>
<protein>
    <submittedName>
        <fullName evidence="1">BQ5605_C024g09927 protein</fullName>
    </submittedName>
</protein>
<name>A0A2X0N891_9BASI</name>
<keyword evidence="2" id="KW-1185">Reference proteome</keyword>
<gene>
    <name evidence="1" type="primary">BQ5605_C024g09927</name>
    <name evidence="1" type="ORF">BQ5605_C024G09927</name>
</gene>
<accession>A0A2X0N891</accession>
<dbReference type="AlphaFoldDB" id="A0A2X0N891"/>
<dbReference type="EMBL" id="FQNC01000086">
    <property type="protein sequence ID" value="SGZ26494.1"/>
    <property type="molecule type" value="Genomic_DNA"/>
</dbReference>
<evidence type="ECO:0000313" key="2">
    <source>
        <dbReference type="Proteomes" id="UP000249464"/>
    </source>
</evidence>
<dbReference type="Proteomes" id="UP000249464">
    <property type="component" value="Unassembled WGS sequence"/>
</dbReference>
<evidence type="ECO:0000313" key="1">
    <source>
        <dbReference type="EMBL" id="SGZ26494.1"/>
    </source>
</evidence>
<reference evidence="1 2" key="1">
    <citation type="submission" date="2016-11" db="EMBL/GenBank/DDBJ databases">
        <authorList>
            <person name="Jaros S."/>
            <person name="Januszkiewicz K."/>
            <person name="Wedrychowicz H."/>
        </authorList>
    </citation>
    <scope>NUCLEOTIDE SEQUENCE [LARGE SCALE GENOMIC DNA]</scope>
</reference>
<proteinExistence type="predicted"/>